<reference evidence="2 3" key="1">
    <citation type="submission" date="2013-09" db="EMBL/GenBank/DDBJ databases">
        <authorList>
            <person name="Zeng Z."/>
            <person name="Chen C."/>
        </authorList>
    </citation>
    <scope>NUCLEOTIDE SEQUENCE [LARGE SCALE GENOMIC DNA]</scope>
    <source>
        <strain evidence="2 3">F44-8</strain>
    </source>
</reference>
<dbReference type="Proteomes" id="UP000030129">
    <property type="component" value="Unassembled WGS sequence"/>
</dbReference>
<keyword evidence="1" id="KW-0472">Membrane</keyword>
<feature type="transmembrane region" description="Helical" evidence="1">
    <location>
        <begin position="63"/>
        <end position="82"/>
    </location>
</feature>
<proteinExistence type="predicted"/>
<feature type="transmembrane region" description="Helical" evidence="1">
    <location>
        <begin position="103"/>
        <end position="125"/>
    </location>
</feature>
<keyword evidence="1" id="KW-1133">Transmembrane helix</keyword>
<keyword evidence="1" id="KW-0812">Transmembrane</keyword>
<comment type="caution">
    <text evidence="2">The sequence shown here is derived from an EMBL/GenBank/DDBJ whole genome shotgun (WGS) entry which is preliminary data.</text>
</comment>
<accession>A0A0A2LG32</accession>
<evidence type="ECO:0000256" key="1">
    <source>
        <dbReference type="SAM" id="Phobius"/>
    </source>
</evidence>
<organism evidence="2 3">
    <name type="scientific">Flavobacterium beibuense F44-8</name>
    <dbReference type="NCBI Taxonomy" id="1406840"/>
    <lineage>
        <taxon>Bacteria</taxon>
        <taxon>Pseudomonadati</taxon>
        <taxon>Bacteroidota</taxon>
        <taxon>Flavobacteriia</taxon>
        <taxon>Flavobacteriales</taxon>
        <taxon>Flavobacteriaceae</taxon>
        <taxon>Flavobacterium</taxon>
    </lineage>
</organism>
<dbReference type="EMBL" id="JRLV01000025">
    <property type="protein sequence ID" value="KGO78844.1"/>
    <property type="molecule type" value="Genomic_DNA"/>
</dbReference>
<gene>
    <name evidence="2" type="ORF">Q763_16290</name>
</gene>
<evidence type="ECO:0000313" key="2">
    <source>
        <dbReference type="EMBL" id="KGO78844.1"/>
    </source>
</evidence>
<dbReference type="eggNOG" id="ENOG50310YP">
    <property type="taxonomic scope" value="Bacteria"/>
</dbReference>
<dbReference type="AlphaFoldDB" id="A0A0A2LG32"/>
<sequence length="140" mass="16529">MDKKVYFIDIVYYTCYKIYNRYEKDLNEFSAQVLTSLCVSCNIIVILISIQEIYKISIFESKWNGLFVLIPILLINFIRYNKFVNVIQIGDALNHDRSKKKRLIVLSLLYIIISIFGFLIFVIILGELNNPPPFWGNWFS</sequence>
<evidence type="ECO:0000313" key="3">
    <source>
        <dbReference type="Proteomes" id="UP000030129"/>
    </source>
</evidence>
<feature type="transmembrane region" description="Helical" evidence="1">
    <location>
        <begin position="29"/>
        <end position="51"/>
    </location>
</feature>
<protein>
    <submittedName>
        <fullName evidence="2">Uncharacterized protein</fullName>
    </submittedName>
</protein>
<dbReference type="RefSeq" id="WP_035136030.1">
    <property type="nucleotide sequence ID" value="NZ_JRLV01000025.1"/>
</dbReference>
<keyword evidence="3" id="KW-1185">Reference proteome</keyword>
<name>A0A0A2LG32_9FLAO</name>